<dbReference type="AlphaFoldDB" id="A0A6J4GDV5"/>
<accession>A0A6J4GDV5</accession>
<gene>
    <name evidence="2" type="ORF">FLA105534_01571</name>
</gene>
<feature type="transmembrane region" description="Helical" evidence="1">
    <location>
        <begin position="122"/>
        <end position="140"/>
    </location>
</feature>
<evidence type="ECO:0000313" key="3">
    <source>
        <dbReference type="Proteomes" id="UP000479938"/>
    </source>
</evidence>
<dbReference type="RefSeq" id="WP_173970242.1">
    <property type="nucleotide sequence ID" value="NZ_CADCSU010000068.1"/>
</dbReference>
<name>A0A6J4GDV5_9FLAO</name>
<evidence type="ECO:0000256" key="1">
    <source>
        <dbReference type="SAM" id="Phobius"/>
    </source>
</evidence>
<keyword evidence="1" id="KW-0812">Transmembrane</keyword>
<keyword evidence="1" id="KW-0472">Membrane</keyword>
<keyword evidence="3" id="KW-1185">Reference proteome</keyword>
<keyword evidence="1" id="KW-1133">Transmembrane helix</keyword>
<sequence length="153" mass="17939">MIYIKKFFLTTIITFCSYNLAIARPKIPIGKFDKIEIVSYLPDINEYLSKEESNTYLDLGRLHQEYSIAWIPVWITQEPKLVLTKPDSDRYYELSNEQLEKIINTNKLDKAQLLKLGFYTQYGGKIILFLVLCLILYGFFGKDKKKDVKPINL</sequence>
<protein>
    <submittedName>
        <fullName evidence="2">Uncharacterized protein</fullName>
    </submittedName>
</protein>
<dbReference type="Proteomes" id="UP000479938">
    <property type="component" value="Unassembled WGS sequence"/>
</dbReference>
<evidence type="ECO:0000313" key="2">
    <source>
        <dbReference type="EMBL" id="CAA9197314.1"/>
    </source>
</evidence>
<dbReference type="EMBL" id="CADCSU010000068">
    <property type="protein sequence ID" value="CAA9197314.1"/>
    <property type="molecule type" value="Genomic_DNA"/>
</dbReference>
<reference evidence="2 3" key="1">
    <citation type="submission" date="2020-02" db="EMBL/GenBank/DDBJ databases">
        <authorList>
            <person name="Criscuolo A."/>
        </authorList>
    </citation>
    <scope>NUCLEOTIDE SEQUENCE [LARGE SCALE GENOMIC DNA]</scope>
    <source>
        <strain evidence="2">CIP105534</strain>
    </source>
</reference>
<proteinExistence type="predicted"/>
<organism evidence="2 3">
    <name type="scientific">Flavobacterium bizetiae</name>
    <dbReference type="NCBI Taxonomy" id="2704140"/>
    <lineage>
        <taxon>Bacteria</taxon>
        <taxon>Pseudomonadati</taxon>
        <taxon>Bacteroidota</taxon>
        <taxon>Flavobacteriia</taxon>
        <taxon>Flavobacteriales</taxon>
        <taxon>Flavobacteriaceae</taxon>
        <taxon>Flavobacterium</taxon>
    </lineage>
</organism>